<gene>
    <name evidence="8" type="ORF">GGQ86_003053</name>
    <name evidence="7" type="ORF">XFLAVUS301_30840</name>
</gene>
<dbReference type="SUPFAM" id="SSF103088">
    <property type="entry name" value="OmpA-like"/>
    <property type="match status" value="1"/>
</dbReference>
<dbReference type="Pfam" id="PF00691">
    <property type="entry name" value="OmpA"/>
    <property type="match status" value="1"/>
</dbReference>
<evidence type="ECO:0000313" key="7">
    <source>
        <dbReference type="EMBL" id="GLI23410.1"/>
    </source>
</evidence>
<reference evidence="8 10" key="2">
    <citation type="submission" date="2023-07" db="EMBL/GenBank/DDBJ databases">
        <title>Genomic Encyclopedia of Type Strains, Phase IV (KMG-IV): sequencing the most valuable type-strain genomes for metagenomic binning, comparative biology and taxonomic classification.</title>
        <authorList>
            <person name="Goeker M."/>
        </authorList>
    </citation>
    <scope>NUCLEOTIDE SEQUENCE [LARGE SCALE GENOMIC DNA]</scope>
    <source>
        <strain evidence="8 10">DSM 338</strain>
    </source>
</reference>
<feature type="signal peptide" evidence="5">
    <location>
        <begin position="1"/>
        <end position="26"/>
    </location>
</feature>
<dbReference type="InterPro" id="IPR006690">
    <property type="entry name" value="OMPA-like_CS"/>
</dbReference>
<dbReference type="PANTHER" id="PTHR30329:SF21">
    <property type="entry name" value="LIPOPROTEIN YIAD-RELATED"/>
    <property type="match status" value="1"/>
</dbReference>
<accession>A0A9W6CN22</accession>
<feature type="domain" description="OmpA-like" evidence="6">
    <location>
        <begin position="78"/>
        <end position="196"/>
    </location>
</feature>
<keyword evidence="10" id="KW-1185">Reference proteome</keyword>
<dbReference type="PANTHER" id="PTHR30329">
    <property type="entry name" value="STATOR ELEMENT OF FLAGELLAR MOTOR COMPLEX"/>
    <property type="match status" value="1"/>
</dbReference>
<evidence type="ECO:0000313" key="10">
    <source>
        <dbReference type="Proteomes" id="UP001245370"/>
    </source>
</evidence>
<comment type="subcellular location">
    <subcellularLocation>
        <location evidence="1">Cell outer membrane</location>
    </subcellularLocation>
</comment>
<organism evidence="7 9">
    <name type="scientific">Xanthobacter flavus</name>
    <dbReference type="NCBI Taxonomy" id="281"/>
    <lineage>
        <taxon>Bacteria</taxon>
        <taxon>Pseudomonadati</taxon>
        <taxon>Pseudomonadota</taxon>
        <taxon>Alphaproteobacteria</taxon>
        <taxon>Hyphomicrobiales</taxon>
        <taxon>Xanthobacteraceae</taxon>
        <taxon>Xanthobacter</taxon>
    </lineage>
</organism>
<dbReference type="InterPro" id="IPR006664">
    <property type="entry name" value="OMP_bac"/>
</dbReference>
<dbReference type="InterPro" id="IPR050330">
    <property type="entry name" value="Bact_OuterMem_StrucFunc"/>
</dbReference>
<dbReference type="AlphaFoldDB" id="A0A9W6CN22"/>
<dbReference type="InterPro" id="IPR036737">
    <property type="entry name" value="OmpA-like_sf"/>
</dbReference>
<evidence type="ECO:0000256" key="4">
    <source>
        <dbReference type="PROSITE-ProRule" id="PRU00473"/>
    </source>
</evidence>
<feature type="chain" id="PRO_5040754973" evidence="5">
    <location>
        <begin position="27"/>
        <end position="203"/>
    </location>
</feature>
<dbReference type="GO" id="GO:0009279">
    <property type="term" value="C:cell outer membrane"/>
    <property type="evidence" value="ECO:0007669"/>
    <property type="project" value="UniProtKB-SubCell"/>
</dbReference>
<evidence type="ECO:0000256" key="3">
    <source>
        <dbReference type="ARBA" id="ARBA00023237"/>
    </source>
</evidence>
<dbReference type="PRINTS" id="PR01021">
    <property type="entry name" value="OMPADOMAIN"/>
</dbReference>
<evidence type="ECO:0000256" key="5">
    <source>
        <dbReference type="SAM" id="SignalP"/>
    </source>
</evidence>
<dbReference type="Proteomes" id="UP001144397">
    <property type="component" value="Unassembled WGS sequence"/>
</dbReference>
<dbReference type="Proteomes" id="UP001245370">
    <property type="component" value="Unassembled WGS sequence"/>
</dbReference>
<dbReference type="Gene3D" id="3.30.1330.60">
    <property type="entry name" value="OmpA-like domain"/>
    <property type="match status" value="1"/>
</dbReference>
<evidence type="ECO:0000256" key="1">
    <source>
        <dbReference type="ARBA" id="ARBA00004442"/>
    </source>
</evidence>
<evidence type="ECO:0000313" key="9">
    <source>
        <dbReference type="Proteomes" id="UP001144397"/>
    </source>
</evidence>
<dbReference type="EMBL" id="BSDO01000004">
    <property type="protein sequence ID" value="GLI23410.1"/>
    <property type="molecule type" value="Genomic_DNA"/>
</dbReference>
<keyword evidence="3" id="KW-0998">Cell outer membrane</keyword>
<dbReference type="PROSITE" id="PS01068">
    <property type="entry name" value="OMPA_1"/>
    <property type="match status" value="1"/>
</dbReference>
<dbReference type="PROSITE" id="PS51123">
    <property type="entry name" value="OMPA_2"/>
    <property type="match status" value="1"/>
</dbReference>
<sequence>MTSPLTRLALAALLAAAVPAITPAKAQTALSDGQILKGLEGLSEKAPTITAQQLRSMVQTHMAQNPGEALTRPSLALKLDQLPQINVQIQFRLGSAIIEPSSYGTLGAIADAMHNPILHGYKFIVTGNTDVTGPREVNLKLSQARADAVVSALVTVFNVNPTRLEAVGLGEEVLLDAKRPTDPINRRVQIFTVGRLAPYVAQR</sequence>
<keyword evidence="2 4" id="KW-0472">Membrane</keyword>
<comment type="caution">
    <text evidence="7">The sequence shown here is derived from an EMBL/GenBank/DDBJ whole genome shotgun (WGS) entry which is preliminary data.</text>
</comment>
<evidence type="ECO:0000313" key="8">
    <source>
        <dbReference type="EMBL" id="MDR6334571.1"/>
    </source>
</evidence>
<evidence type="ECO:0000256" key="2">
    <source>
        <dbReference type="ARBA" id="ARBA00023136"/>
    </source>
</evidence>
<evidence type="ECO:0000259" key="6">
    <source>
        <dbReference type="PROSITE" id="PS51123"/>
    </source>
</evidence>
<dbReference type="GeneID" id="95763871"/>
<protein>
    <submittedName>
        <fullName evidence="7 8">Membrane protein</fullName>
    </submittedName>
</protein>
<dbReference type="RefSeq" id="WP_229644870.1">
    <property type="nucleotide sequence ID" value="NZ_BSDO01000004.1"/>
</dbReference>
<dbReference type="EMBL" id="JAVDPY010000005">
    <property type="protein sequence ID" value="MDR6334571.1"/>
    <property type="molecule type" value="Genomic_DNA"/>
</dbReference>
<keyword evidence="5" id="KW-0732">Signal</keyword>
<name>A0A9W6CN22_XANFL</name>
<reference evidence="7" key="1">
    <citation type="submission" date="2022-12" db="EMBL/GenBank/DDBJ databases">
        <title>Reference genome sequencing for broad-spectrum identification of bacterial and archaeal isolates by mass spectrometry.</title>
        <authorList>
            <person name="Sekiguchi Y."/>
            <person name="Tourlousse D.M."/>
        </authorList>
    </citation>
    <scope>NUCLEOTIDE SEQUENCE</scope>
    <source>
        <strain evidence="7">301</strain>
    </source>
</reference>
<proteinExistence type="predicted"/>
<dbReference type="CDD" id="cd07185">
    <property type="entry name" value="OmpA_C-like"/>
    <property type="match status" value="1"/>
</dbReference>
<dbReference type="InterPro" id="IPR006665">
    <property type="entry name" value="OmpA-like"/>
</dbReference>